<organism evidence="3 4">
    <name type="scientific">Candidatus Curtissbacteria bacterium RIFCSPHIGHO2_02_FULL_40_16b</name>
    <dbReference type="NCBI Taxonomy" id="1797714"/>
    <lineage>
        <taxon>Bacteria</taxon>
        <taxon>Candidatus Curtissiibacteriota</taxon>
    </lineage>
</organism>
<evidence type="ECO:0000256" key="1">
    <source>
        <dbReference type="ARBA" id="ARBA00007435"/>
    </source>
</evidence>
<comment type="similarity">
    <text evidence="1">Belongs to the UPF0213 family.</text>
</comment>
<dbReference type="InterPro" id="IPR050190">
    <property type="entry name" value="UPF0213_domain"/>
</dbReference>
<evidence type="ECO:0000313" key="3">
    <source>
        <dbReference type="EMBL" id="OGD87540.1"/>
    </source>
</evidence>
<feature type="domain" description="GIY-YIG" evidence="2">
    <location>
        <begin position="1"/>
        <end position="78"/>
    </location>
</feature>
<evidence type="ECO:0000259" key="2">
    <source>
        <dbReference type="PROSITE" id="PS50164"/>
    </source>
</evidence>
<dbReference type="STRING" id="1797714.A3D04_04615"/>
<dbReference type="PROSITE" id="PS50164">
    <property type="entry name" value="GIY_YIG"/>
    <property type="match status" value="1"/>
</dbReference>
<sequence>MYFVYLLRSIKNGKTYTGFTSKEASKRLKEHNLGSNKWTRDNKPFNLVYYESFYCKQDAMHREKFYKTGVGNKLKKVIIGYYLKSGE</sequence>
<evidence type="ECO:0000313" key="4">
    <source>
        <dbReference type="Proteomes" id="UP000177369"/>
    </source>
</evidence>
<proteinExistence type="inferred from homology"/>
<dbReference type="InterPro" id="IPR035901">
    <property type="entry name" value="GIY-YIG_endonuc_sf"/>
</dbReference>
<comment type="caution">
    <text evidence="3">The sequence shown here is derived from an EMBL/GenBank/DDBJ whole genome shotgun (WGS) entry which is preliminary data.</text>
</comment>
<protein>
    <recommendedName>
        <fullName evidence="2">GIY-YIG domain-containing protein</fullName>
    </recommendedName>
</protein>
<dbReference type="SUPFAM" id="SSF82771">
    <property type="entry name" value="GIY-YIG endonuclease"/>
    <property type="match status" value="1"/>
</dbReference>
<dbReference type="Pfam" id="PF01541">
    <property type="entry name" value="GIY-YIG"/>
    <property type="match status" value="1"/>
</dbReference>
<reference evidence="3 4" key="1">
    <citation type="journal article" date="2016" name="Nat. Commun.">
        <title>Thousands of microbial genomes shed light on interconnected biogeochemical processes in an aquifer system.</title>
        <authorList>
            <person name="Anantharaman K."/>
            <person name="Brown C.T."/>
            <person name="Hug L.A."/>
            <person name="Sharon I."/>
            <person name="Castelle C.J."/>
            <person name="Probst A.J."/>
            <person name="Thomas B.C."/>
            <person name="Singh A."/>
            <person name="Wilkins M.J."/>
            <person name="Karaoz U."/>
            <person name="Brodie E.L."/>
            <person name="Williams K.H."/>
            <person name="Hubbard S.S."/>
            <person name="Banfield J.F."/>
        </authorList>
    </citation>
    <scope>NUCLEOTIDE SEQUENCE [LARGE SCALE GENOMIC DNA]</scope>
</reference>
<gene>
    <name evidence="3" type="ORF">A3D04_04615</name>
</gene>
<accession>A0A1F5G6N2</accession>
<name>A0A1F5G6N2_9BACT</name>
<dbReference type="PANTHER" id="PTHR34477">
    <property type="entry name" value="UPF0213 PROTEIN YHBQ"/>
    <property type="match status" value="1"/>
</dbReference>
<dbReference type="EMBL" id="MFBD01000046">
    <property type="protein sequence ID" value="OGD87540.1"/>
    <property type="molecule type" value="Genomic_DNA"/>
</dbReference>
<dbReference type="AlphaFoldDB" id="A0A1F5G6N2"/>
<dbReference type="InterPro" id="IPR000305">
    <property type="entry name" value="GIY-YIG_endonuc"/>
</dbReference>
<dbReference type="PANTHER" id="PTHR34477:SF1">
    <property type="entry name" value="UPF0213 PROTEIN YHBQ"/>
    <property type="match status" value="1"/>
</dbReference>
<dbReference type="Gene3D" id="3.40.1440.10">
    <property type="entry name" value="GIY-YIG endonuclease"/>
    <property type="match status" value="1"/>
</dbReference>
<dbReference type="Proteomes" id="UP000177369">
    <property type="component" value="Unassembled WGS sequence"/>
</dbReference>